<dbReference type="InterPro" id="IPR001650">
    <property type="entry name" value="Helicase_C-like"/>
</dbReference>
<name>A0A2A6RQA3_9CHLR</name>
<reference evidence="9" key="1">
    <citation type="submission" date="2017-08" db="EMBL/GenBank/DDBJ databases">
        <authorList>
            <person name="Grouzdev D.S."/>
            <person name="Gaisin V.A."/>
            <person name="Rysina M.S."/>
            <person name="Gorlenko V.M."/>
        </authorList>
    </citation>
    <scope>NUCLEOTIDE SEQUENCE [LARGE SCALE GENOMIC DNA]</scope>
    <source>
        <strain evidence="9">Kir15-3F</strain>
    </source>
</reference>
<keyword evidence="5" id="KW-0175">Coiled coil</keyword>
<feature type="domain" description="Helicase ATP-binding" evidence="6">
    <location>
        <begin position="116"/>
        <end position="288"/>
    </location>
</feature>
<evidence type="ECO:0000256" key="3">
    <source>
        <dbReference type="ARBA" id="ARBA00022806"/>
    </source>
</evidence>
<keyword evidence="9" id="KW-1185">Reference proteome</keyword>
<keyword evidence="3 8" id="KW-0347">Helicase</keyword>
<dbReference type="InterPro" id="IPR049730">
    <property type="entry name" value="SNF2/RAD54-like_C"/>
</dbReference>
<dbReference type="EMBL" id="NQWI01000001">
    <property type="protein sequence ID" value="PDW05109.1"/>
    <property type="molecule type" value="Genomic_DNA"/>
</dbReference>
<evidence type="ECO:0000313" key="9">
    <source>
        <dbReference type="Proteomes" id="UP000220527"/>
    </source>
</evidence>
<protein>
    <submittedName>
        <fullName evidence="8">RNA helicase</fullName>
    </submittedName>
</protein>
<dbReference type="Pfam" id="PF13020">
    <property type="entry name" value="NOV_C"/>
    <property type="match status" value="1"/>
</dbReference>
<dbReference type="AlphaFoldDB" id="A0A2A6RQA3"/>
<dbReference type="PANTHER" id="PTHR45766:SF6">
    <property type="entry name" value="SWI_SNF-RELATED MATRIX-ASSOCIATED ACTIN-DEPENDENT REGULATOR OF CHROMATIN SUBFAMILY A-LIKE PROTEIN 1"/>
    <property type="match status" value="1"/>
</dbReference>
<comment type="caution">
    <text evidence="8">The sequence shown here is derived from an EMBL/GenBank/DDBJ whole genome shotgun (WGS) entry which is preliminary data.</text>
</comment>
<gene>
    <name evidence="8" type="ORF">CJ255_00510</name>
</gene>
<organism evidence="8 9">
    <name type="scientific">Candidatus Viridilinea mediisalina</name>
    <dbReference type="NCBI Taxonomy" id="2024553"/>
    <lineage>
        <taxon>Bacteria</taxon>
        <taxon>Bacillati</taxon>
        <taxon>Chloroflexota</taxon>
        <taxon>Chloroflexia</taxon>
        <taxon>Chloroflexales</taxon>
        <taxon>Chloroflexineae</taxon>
        <taxon>Oscillochloridaceae</taxon>
        <taxon>Candidatus Viridilinea</taxon>
    </lineage>
</organism>
<keyword evidence="1" id="KW-0547">Nucleotide-binding</keyword>
<dbReference type="GO" id="GO:0016787">
    <property type="term" value="F:hydrolase activity"/>
    <property type="evidence" value="ECO:0007669"/>
    <property type="project" value="UniProtKB-KW"/>
</dbReference>
<dbReference type="SUPFAM" id="SSF52540">
    <property type="entry name" value="P-loop containing nucleoside triphosphate hydrolases"/>
    <property type="match status" value="2"/>
</dbReference>
<dbReference type="Gene3D" id="3.40.50.10810">
    <property type="entry name" value="Tandem AAA-ATPase domain"/>
    <property type="match status" value="1"/>
</dbReference>
<evidence type="ECO:0000256" key="4">
    <source>
        <dbReference type="ARBA" id="ARBA00022840"/>
    </source>
</evidence>
<evidence type="ECO:0000259" key="6">
    <source>
        <dbReference type="PROSITE" id="PS51192"/>
    </source>
</evidence>
<dbReference type="PANTHER" id="PTHR45766">
    <property type="entry name" value="DNA ANNEALING HELICASE AND ENDONUCLEASE ZRANB3 FAMILY MEMBER"/>
    <property type="match status" value="1"/>
</dbReference>
<evidence type="ECO:0000313" key="8">
    <source>
        <dbReference type="EMBL" id="PDW05109.1"/>
    </source>
</evidence>
<dbReference type="CDD" id="cd18793">
    <property type="entry name" value="SF2_C_SNF"/>
    <property type="match status" value="1"/>
</dbReference>
<dbReference type="RefSeq" id="WP_097642129.1">
    <property type="nucleotide sequence ID" value="NZ_NQWI01000001.1"/>
</dbReference>
<dbReference type="OrthoDB" id="9814088at2"/>
<feature type="coiled-coil region" evidence="5">
    <location>
        <begin position="990"/>
        <end position="1017"/>
    </location>
</feature>
<dbReference type="Proteomes" id="UP000220527">
    <property type="component" value="Unassembled WGS sequence"/>
</dbReference>
<dbReference type="InterPro" id="IPR027417">
    <property type="entry name" value="P-loop_NTPase"/>
</dbReference>
<proteinExistence type="predicted"/>
<evidence type="ECO:0000256" key="5">
    <source>
        <dbReference type="SAM" id="Coils"/>
    </source>
</evidence>
<keyword evidence="2" id="KW-0378">Hydrolase</keyword>
<accession>A0A2A6RQA3</accession>
<feature type="domain" description="Helicase C-terminal" evidence="7">
    <location>
        <begin position="484"/>
        <end position="655"/>
    </location>
</feature>
<evidence type="ECO:0000256" key="1">
    <source>
        <dbReference type="ARBA" id="ARBA00022741"/>
    </source>
</evidence>
<dbReference type="InterPro" id="IPR038718">
    <property type="entry name" value="SNF2-like_sf"/>
</dbReference>
<sequence length="1200" mass="136292">MARLEELTRGASVKGILPDGAVTVVDVAWYGTEAVELTYKDAAGRLGHELLYRDRETTIELAATSRPWGFDGDGARFRLASEAYRIRLAYLFDPLLAVHSSLVEPLPHQITAVYGEMLMRQPLRFLLADDPGAGKTIMAGLLIKELVVRGDVQRCLIVSPGSLVEQWQDELDRRFHLPFDILTNDKLEAARTGNWFQENPLAIARLDKLSRNDDVQAKLEQTDWDLVIVDEAHKLSATFFGGEISYTKRYRLGQLLGKVTRHLLLLTATPHNGKEEDFQLFMGLLDADRFEGRFRDGVHTADTSDLMRRLTKEQLLKFDGRPLFPERIAYTVNYTLSDAEAALYEAVTTYVRQEFNRAEALENNGRKGTVGFALTTLQRRLASSPEAIYQSLRRRRERLQARLQEMRAGSAGGPPAGLELNLDDLDDLDDAPDIEVEQAEDRVVDQATAARTIAELEAELAILTQLEELALQVRRSGKDRKWDELSQLLQNEGEMFDAQGHRRKLVIFTEHRDTLNYLEERIGTLIGRVEAVVVIHGSMGRDERRKAQERFTQDPEVQVLIATDAAGEGINLQRAHLMANYDLPWNPNRLEQRFGRIHRIGQTEVCHLWNLVADETREGEVYLRLLKKLDEERKALQGRVFDVLGKLKFADRSLRDLLIEAVRYGDQPDVRARLSQVVDAALDRQHLTDLLEERALARDTMDAAQVRRIREDMERAEARRLQPHFIAAFFLEAFKRLGGSMREREPKRYEITHVPAVIRNRDRILGAREGVLQRYERVTFEKERISIPGKPPAAFICPGHPLLDATIDLVLERERDLLKRGAILVSPDDPGETPRTLFYVEHAIQDARTDRSGNRRVVSRQLQFVEIDADGQARTAGYAPYLDYRPLSEEERGVLENRREEIENSEGQSTNSPISYLLSPISYEHEALRYAISELVPRHFDEVRRRKEELVTKTLIAVQERLTKEIIYWDQRAVDLQLQEEAGKTPRLNSARARQRRDELEARLRRRTEELAQERRVSPLPPVVIGGALVVPGGLLARLKGARSAEPALFARETKRVELAAMAAVMAAEHTLGFVPRDVSADKCGYDIESRVPAEGRLRFLEVKGRIQGATSVTVTKNEILTALNKPEAFILALVEVPPAEFAEGDAFYTGIADERDSYVTGAGCVVRYVRQPFSREPDFGATSVNYDWDELWARGEEQV</sequence>
<dbReference type="PROSITE" id="PS51192">
    <property type="entry name" value="HELICASE_ATP_BIND_1"/>
    <property type="match status" value="1"/>
</dbReference>
<keyword evidence="4" id="KW-0067">ATP-binding</keyword>
<dbReference type="Pfam" id="PF00176">
    <property type="entry name" value="SNF2-rel_dom"/>
    <property type="match status" value="1"/>
</dbReference>
<dbReference type="InterPro" id="IPR000330">
    <property type="entry name" value="SNF2_N"/>
</dbReference>
<dbReference type="PROSITE" id="PS51194">
    <property type="entry name" value="HELICASE_CTER"/>
    <property type="match status" value="1"/>
</dbReference>
<dbReference type="SMART" id="SM00490">
    <property type="entry name" value="HELICc"/>
    <property type="match status" value="1"/>
</dbReference>
<evidence type="ECO:0000259" key="7">
    <source>
        <dbReference type="PROSITE" id="PS51194"/>
    </source>
</evidence>
<dbReference type="CDD" id="cd18011">
    <property type="entry name" value="DEXDc_RapA"/>
    <property type="match status" value="1"/>
</dbReference>
<dbReference type="SMART" id="SM00487">
    <property type="entry name" value="DEXDc"/>
    <property type="match status" value="1"/>
</dbReference>
<dbReference type="GO" id="GO:0004386">
    <property type="term" value="F:helicase activity"/>
    <property type="evidence" value="ECO:0007669"/>
    <property type="project" value="UniProtKB-KW"/>
</dbReference>
<dbReference type="Gene3D" id="3.40.50.300">
    <property type="entry name" value="P-loop containing nucleotide triphosphate hydrolases"/>
    <property type="match status" value="1"/>
</dbReference>
<dbReference type="InterPro" id="IPR024975">
    <property type="entry name" value="NOV_C"/>
</dbReference>
<dbReference type="InterPro" id="IPR014001">
    <property type="entry name" value="Helicase_ATP-bd"/>
</dbReference>
<dbReference type="Pfam" id="PF00271">
    <property type="entry name" value="Helicase_C"/>
    <property type="match status" value="1"/>
</dbReference>
<dbReference type="GO" id="GO:0005524">
    <property type="term" value="F:ATP binding"/>
    <property type="evidence" value="ECO:0007669"/>
    <property type="project" value="UniProtKB-KW"/>
</dbReference>
<evidence type="ECO:0000256" key="2">
    <source>
        <dbReference type="ARBA" id="ARBA00022801"/>
    </source>
</evidence>
<dbReference type="InterPro" id="IPR057342">
    <property type="entry name" value="DEXDc_RapA"/>
</dbReference>